<dbReference type="SUPFAM" id="SSF52266">
    <property type="entry name" value="SGNH hydrolase"/>
    <property type="match status" value="1"/>
</dbReference>
<dbReference type="InterPro" id="IPR013830">
    <property type="entry name" value="SGNH_hydro"/>
</dbReference>
<dbReference type="Gene3D" id="3.40.50.1110">
    <property type="entry name" value="SGNH hydrolase"/>
    <property type="match status" value="1"/>
</dbReference>
<reference evidence="2 3" key="1">
    <citation type="journal article" date="2016" name="Nat. Commun.">
        <title>Thousands of microbial genomes shed light on interconnected biogeochemical processes in an aquifer system.</title>
        <authorList>
            <person name="Anantharaman K."/>
            <person name="Brown C.T."/>
            <person name="Hug L.A."/>
            <person name="Sharon I."/>
            <person name="Castelle C.J."/>
            <person name="Probst A.J."/>
            <person name="Thomas B.C."/>
            <person name="Singh A."/>
            <person name="Wilkins M.J."/>
            <person name="Karaoz U."/>
            <person name="Brodie E.L."/>
            <person name="Williams K.H."/>
            <person name="Hubbard S.S."/>
            <person name="Banfield J.F."/>
        </authorList>
    </citation>
    <scope>NUCLEOTIDE SEQUENCE [LARGE SCALE GENOMIC DNA]</scope>
</reference>
<comment type="caution">
    <text evidence="2">The sequence shown here is derived from an EMBL/GenBank/DDBJ whole genome shotgun (WGS) entry which is preliminary data.</text>
</comment>
<sequence>MITLEKLKSYLLETGAYKIIFLGDSITSAEWVHPNWREIFEYVLKEELQKKISDWKIPSWGIRCINSGFDGATTKDLLNKINPEAIDYRPNMFLIMATSNDIFSEITPTEHAANIKRLVDSVYSHNCSIVYCTDICSNNDEYDQRYLPYVNKVKSLFPYREINFINLFEELKRYLKLPLIQKNI</sequence>
<dbReference type="InterPro" id="IPR036514">
    <property type="entry name" value="SGNH_hydro_sf"/>
</dbReference>
<gene>
    <name evidence="2" type="ORF">A3A78_02790</name>
</gene>
<organism evidence="2 3">
    <name type="scientific">candidate division WWE3 bacterium RIFCSPLOWO2_01_FULL_41_18</name>
    <dbReference type="NCBI Taxonomy" id="1802625"/>
    <lineage>
        <taxon>Bacteria</taxon>
        <taxon>Katanobacteria</taxon>
    </lineage>
</organism>
<dbReference type="AlphaFoldDB" id="A0A1F4VCB9"/>
<dbReference type="EMBL" id="MEVI01000003">
    <property type="protein sequence ID" value="OGC54886.1"/>
    <property type="molecule type" value="Genomic_DNA"/>
</dbReference>
<accession>A0A1F4VCB9</accession>
<dbReference type="PANTHER" id="PTHR30383:SF5">
    <property type="entry name" value="SGNH HYDROLASE-TYPE ESTERASE DOMAIN-CONTAINING PROTEIN"/>
    <property type="match status" value="1"/>
</dbReference>
<name>A0A1F4VCB9_UNCKA</name>
<evidence type="ECO:0000313" key="3">
    <source>
        <dbReference type="Proteomes" id="UP000176504"/>
    </source>
</evidence>
<dbReference type="InterPro" id="IPR051532">
    <property type="entry name" value="Ester_Hydrolysis_Enzymes"/>
</dbReference>
<evidence type="ECO:0000313" key="2">
    <source>
        <dbReference type="EMBL" id="OGC54886.1"/>
    </source>
</evidence>
<proteinExistence type="predicted"/>
<dbReference type="PANTHER" id="PTHR30383">
    <property type="entry name" value="THIOESTERASE 1/PROTEASE 1/LYSOPHOSPHOLIPASE L1"/>
    <property type="match status" value="1"/>
</dbReference>
<dbReference type="Proteomes" id="UP000176504">
    <property type="component" value="Unassembled WGS sequence"/>
</dbReference>
<dbReference type="GO" id="GO:0004622">
    <property type="term" value="F:phosphatidylcholine lysophospholipase activity"/>
    <property type="evidence" value="ECO:0007669"/>
    <property type="project" value="TreeGrafter"/>
</dbReference>
<protein>
    <recommendedName>
        <fullName evidence="1">SGNH hydrolase-type esterase domain-containing protein</fullName>
    </recommendedName>
</protein>
<dbReference type="Pfam" id="PF13472">
    <property type="entry name" value="Lipase_GDSL_2"/>
    <property type="match status" value="1"/>
</dbReference>
<feature type="domain" description="SGNH hydrolase-type esterase" evidence="1">
    <location>
        <begin position="21"/>
        <end position="141"/>
    </location>
</feature>
<evidence type="ECO:0000259" key="1">
    <source>
        <dbReference type="Pfam" id="PF13472"/>
    </source>
</evidence>